<keyword evidence="8 9" id="KW-0862">Zinc</keyword>
<feature type="binding site" evidence="9">
    <location>
        <position position="123"/>
    </location>
    <ligand>
        <name>Zn(2+)</name>
        <dbReference type="ChEBI" id="CHEBI:29105"/>
        <note>catalytic</note>
    </ligand>
</feature>
<dbReference type="PROSITE" id="PS01306">
    <property type="entry name" value="UPF0054"/>
    <property type="match status" value="1"/>
</dbReference>
<accession>A0A4R4SPE8</accession>
<keyword evidence="7 9" id="KW-0378">Hydrolase</keyword>
<sequence>MAIEVNNESGLEIDERAVLDIARYALARMRIHPLSELSVIAVDEAAMEQLHLQWMDLPGPTDVMSFPMDELRPPIKDDEEPVQGLLGDVVLCPQVAIRQGAAAPTGHSMDAELQLLTVHGVLHLLGYDHEEPDEKVEMFGLQKAIVDGWRAEHGLTGPSPAPTTT</sequence>
<dbReference type="Gene3D" id="3.40.390.30">
    <property type="entry name" value="Metalloproteases ('zincins'), catalytic domain"/>
    <property type="match status" value="1"/>
</dbReference>
<dbReference type="Proteomes" id="UP000295345">
    <property type="component" value="Unassembled WGS sequence"/>
</dbReference>
<reference evidence="10 11" key="1">
    <citation type="submission" date="2019-03" db="EMBL/GenBank/DDBJ databases">
        <title>Draft genome sequences of novel Actinobacteria.</title>
        <authorList>
            <person name="Sahin N."/>
            <person name="Ay H."/>
            <person name="Saygin H."/>
        </authorList>
    </citation>
    <scope>NUCLEOTIDE SEQUENCE [LARGE SCALE GENOMIC DNA]</scope>
    <source>
        <strain evidence="10 11">DSM 41900</strain>
    </source>
</reference>
<comment type="similarity">
    <text evidence="1 9">Belongs to the endoribonuclease YbeY family.</text>
</comment>
<keyword evidence="4 9" id="KW-0540">Nuclease</keyword>
<proteinExistence type="inferred from homology"/>
<dbReference type="InterPro" id="IPR020549">
    <property type="entry name" value="YbeY_CS"/>
</dbReference>
<dbReference type="GO" id="GO:0005737">
    <property type="term" value="C:cytoplasm"/>
    <property type="evidence" value="ECO:0007669"/>
    <property type="project" value="UniProtKB-SubCell"/>
</dbReference>
<dbReference type="GO" id="GO:0006364">
    <property type="term" value="P:rRNA processing"/>
    <property type="evidence" value="ECO:0007669"/>
    <property type="project" value="UniProtKB-UniRule"/>
</dbReference>
<keyword evidence="6 9" id="KW-0255">Endonuclease</keyword>
<dbReference type="SUPFAM" id="SSF55486">
    <property type="entry name" value="Metalloproteases ('zincins'), catalytic domain"/>
    <property type="match status" value="1"/>
</dbReference>
<keyword evidence="5 9" id="KW-0479">Metal-binding</keyword>
<feature type="binding site" evidence="9">
    <location>
        <position position="119"/>
    </location>
    <ligand>
        <name>Zn(2+)</name>
        <dbReference type="ChEBI" id="CHEBI:29105"/>
        <note>catalytic</note>
    </ligand>
</feature>
<dbReference type="EMBL" id="SMKI01000474">
    <property type="protein sequence ID" value="TDC65718.1"/>
    <property type="molecule type" value="Genomic_DNA"/>
</dbReference>
<evidence type="ECO:0000313" key="10">
    <source>
        <dbReference type="EMBL" id="TDC65718.1"/>
    </source>
</evidence>
<dbReference type="InterPro" id="IPR002036">
    <property type="entry name" value="YbeY"/>
</dbReference>
<comment type="subcellular location">
    <subcellularLocation>
        <location evidence="9">Cytoplasm</location>
    </subcellularLocation>
</comment>
<evidence type="ECO:0000256" key="3">
    <source>
        <dbReference type="ARBA" id="ARBA00022552"/>
    </source>
</evidence>
<comment type="function">
    <text evidence="9">Single strand-specific metallo-endoribonuclease involved in late-stage 70S ribosome quality control and in maturation of the 3' terminus of the 16S rRNA.</text>
</comment>
<gene>
    <name evidence="9 10" type="primary">ybeY</name>
    <name evidence="10" type="ORF">E1283_30390</name>
</gene>
<keyword evidence="11" id="KW-1185">Reference proteome</keyword>
<dbReference type="InterPro" id="IPR023091">
    <property type="entry name" value="MetalPrtase_cat_dom_sf_prd"/>
</dbReference>
<feature type="binding site" evidence="9">
    <location>
        <position position="129"/>
    </location>
    <ligand>
        <name>Zn(2+)</name>
        <dbReference type="ChEBI" id="CHEBI:29105"/>
        <note>catalytic</note>
    </ligand>
</feature>
<keyword evidence="2 9" id="KW-0690">Ribosome biogenesis</keyword>
<protein>
    <recommendedName>
        <fullName evidence="9">Endoribonuclease YbeY</fullName>
        <ecNumber evidence="9">3.1.-.-</ecNumber>
    </recommendedName>
</protein>
<dbReference type="GO" id="GO:0008270">
    <property type="term" value="F:zinc ion binding"/>
    <property type="evidence" value="ECO:0007669"/>
    <property type="project" value="UniProtKB-UniRule"/>
</dbReference>
<comment type="caution">
    <text evidence="10">The sequence shown here is derived from an EMBL/GenBank/DDBJ whole genome shotgun (WGS) entry which is preliminary data.</text>
</comment>
<comment type="cofactor">
    <cofactor evidence="9">
        <name>Zn(2+)</name>
        <dbReference type="ChEBI" id="CHEBI:29105"/>
    </cofactor>
    <text evidence="9">Binds 1 zinc ion.</text>
</comment>
<evidence type="ECO:0000256" key="6">
    <source>
        <dbReference type="ARBA" id="ARBA00022759"/>
    </source>
</evidence>
<dbReference type="PANTHER" id="PTHR46986:SF1">
    <property type="entry name" value="ENDORIBONUCLEASE YBEY, CHLOROPLASTIC"/>
    <property type="match status" value="1"/>
</dbReference>
<name>A0A4R4SPE8_9ACTN</name>
<evidence type="ECO:0000256" key="7">
    <source>
        <dbReference type="ARBA" id="ARBA00022801"/>
    </source>
</evidence>
<evidence type="ECO:0000256" key="5">
    <source>
        <dbReference type="ARBA" id="ARBA00022723"/>
    </source>
</evidence>
<dbReference type="GO" id="GO:0004521">
    <property type="term" value="F:RNA endonuclease activity"/>
    <property type="evidence" value="ECO:0007669"/>
    <property type="project" value="UniProtKB-UniRule"/>
</dbReference>
<dbReference type="Pfam" id="PF02130">
    <property type="entry name" value="YbeY"/>
    <property type="match status" value="1"/>
</dbReference>
<keyword evidence="3 9" id="KW-0698">rRNA processing</keyword>
<evidence type="ECO:0000256" key="4">
    <source>
        <dbReference type="ARBA" id="ARBA00022722"/>
    </source>
</evidence>
<keyword evidence="9" id="KW-0963">Cytoplasm</keyword>
<dbReference type="PANTHER" id="PTHR46986">
    <property type="entry name" value="ENDORIBONUCLEASE YBEY, CHLOROPLASTIC"/>
    <property type="match status" value="1"/>
</dbReference>
<dbReference type="EC" id="3.1.-.-" evidence="9"/>
<organism evidence="10 11">
    <name type="scientific">Streptomyces hainanensis</name>
    <dbReference type="NCBI Taxonomy" id="402648"/>
    <lineage>
        <taxon>Bacteria</taxon>
        <taxon>Bacillati</taxon>
        <taxon>Actinomycetota</taxon>
        <taxon>Actinomycetes</taxon>
        <taxon>Kitasatosporales</taxon>
        <taxon>Streptomycetaceae</taxon>
        <taxon>Streptomyces</taxon>
    </lineage>
</organism>
<evidence type="ECO:0000256" key="8">
    <source>
        <dbReference type="ARBA" id="ARBA00022833"/>
    </source>
</evidence>
<evidence type="ECO:0000313" key="11">
    <source>
        <dbReference type="Proteomes" id="UP000295345"/>
    </source>
</evidence>
<dbReference type="NCBIfam" id="TIGR00043">
    <property type="entry name" value="rRNA maturation RNase YbeY"/>
    <property type="match status" value="1"/>
</dbReference>
<dbReference type="HAMAP" id="MF_00009">
    <property type="entry name" value="Endoribonucl_YbeY"/>
    <property type="match status" value="1"/>
</dbReference>
<evidence type="ECO:0000256" key="2">
    <source>
        <dbReference type="ARBA" id="ARBA00022517"/>
    </source>
</evidence>
<dbReference type="OrthoDB" id="9807740at2"/>
<dbReference type="RefSeq" id="WP_132821394.1">
    <property type="nucleotide sequence ID" value="NZ_SMKI01000474.1"/>
</dbReference>
<dbReference type="AlphaFoldDB" id="A0A4R4SPE8"/>
<dbReference type="GO" id="GO:0004222">
    <property type="term" value="F:metalloendopeptidase activity"/>
    <property type="evidence" value="ECO:0007669"/>
    <property type="project" value="InterPro"/>
</dbReference>
<evidence type="ECO:0000256" key="9">
    <source>
        <dbReference type="HAMAP-Rule" id="MF_00009"/>
    </source>
</evidence>
<evidence type="ECO:0000256" key="1">
    <source>
        <dbReference type="ARBA" id="ARBA00010875"/>
    </source>
</evidence>